<reference evidence="3 4" key="1">
    <citation type="submission" date="2015-07" db="EMBL/GenBank/DDBJ databases">
        <title>Emmonsia species relationships and genome sequence.</title>
        <authorList>
            <consortium name="The Broad Institute Genomics Platform"/>
            <person name="Cuomo C.A."/>
            <person name="Munoz J.F."/>
            <person name="Imamovic A."/>
            <person name="Priest M.E."/>
            <person name="Young S."/>
            <person name="Clay O.K."/>
            <person name="McEwen J.G."/>
        </authorList>
    </citation>
    <scope>NUCLEOTIDE SEQUENCE [LARGE SCALE GENOMIC DNA]</scope>
    <source>
        <strain evidence="3 4">UAMH 9510</strain>
    </source>
</reference>
<evidence type="ECO:0000313" key="4">
    <source>
        <dbReference type="Proteomes" id="UP000182235"/>
    </source>
</evidence>
<feature type="domain" description="Fungal calcium binding protein" evidence="2">
    <location>
        <begin position="28"/>
        <end position="100"/>
    </location>
</feature>
<dbReference type="EMBL" id="LGRN01000909">
    <property type="protein sequence ID" value="OJD10176.1"/>
    <property type="molecule type" value="Genomic_DNA"/>
</dbReference>
<gene>
    <name evidence="3" type="ORF">AJ78_08702</name>
</gene>
<name>A0A1J9P1G8_9EURO</name>
<dbReference type="STRING" id="1447872.A0A1J9P1G8"/>
<comment type="caution">
    <text evidence="3">The sequence shown here is derived from an EMBL/GenBank/DDBJ whole genome shotgun (WGS) entry which is preliminary data.</text>
</comment>
<evidence type="ECO:0000256" key="1">
    <source>
        <dbReference type="SAM" id="SignalP"/>
    </source>
</evidence>
<evidence type="ECO:0000313" key="3">
    <source>
        <dbReference type="EMBL" id="OJD10176.1"/>
    </source>
</evidence>
<keyword evidence="4" id="KW-1185">Reference proteome</keyword>
<organism evidence="3 4">
    <name type="scientific">Emergomyces pasteurianus Ep9510</name>
    <dbReference type="NCBI Taxonomy" id="1447872"/>
    <lineage>
        <taxon>Eukaryota</taxon>
        <taxon>Fungi</taxon>
        <taxon>Dikarya</taxon>
        <taxon>Ascomycota</taxon>
        <taxon>Pezizomycotina</taxon>
        <taxon>Eurotiomycetes</taxon>
        <taxon>Eurotiomycetidae</taxon>
        <taxon>Onygenales</taxon>
        <taxon>Ajellomycetaceae</taxon>
        <taxon>Emergomyces</taxon>
    </lineage>
</organism>
<dbReference type="AlphaFoldDB" id="A0A1J9P1G8"/>
<keyword evidence="1" id="KW-0732">Signal</keyword>
<protein>
    <recommendedName>
        <fullName evidence="2">Fungal calcium binding protein domain-containing protein</fullName>
    </recommendedName>
</protein>
<dbReference type="Gene3D" id="1.10.1740.120">
    <property type="match status" value="1"/>
</dbReference>
<sequence>MYFSKVVAPVVALFGVASAGPQAKRSNQVANAYNNWVDAVNSFAEAVEASNCDWPACISSCSASAAACSAAAAELGLNPAADLACIAAVGATATEECRQCFW</sequence>
<dbReference type="Proteomes" id="UP000182235">
    <property type="component" value="Unassembled WGS sequence"/>
</dbReference>
<dbReference type="InterPro" id="IPR022013">
    <property type="entry name" value="CBP"/>
</dbReference>
<feature type="signal peptide" evidence="1">
    <location>
        <begin position="1"/>
        <end position="19"/>
    </location>
</feature>
<evidence type="ECO:0000259" key="2">
    <source>
        <dbReference type="Pfam" id="PF12192"/>
    </source>
</evidence>
<proteinExistence type="predicted"/>
<dbReference type="VEuPathDB" id="FungiDB:AJ78_08702"/>
<dbReference type="Pfam" id="PF12192">
    <property type="entry name" value="CBP"/>
    <property type="match status" value="1"/>
</dbReference>
<feature type="chain" id="PRO_5013267162" description="Fungal calcium binding protein domain-containing protein" evidence="1">
    <location>
        <begin position="20"/>
        <end position="102"/>
    </location>
</feature>
<accession>A0A1J9P1G8</accession>